<evidence type="ECO:0000313" key="2">
    <source>
        <dbReference type="Proteomes" id="UP000308836"/>
    </source>
</evidence>
<keyword evidence="2" id="KW-1185">Reference proteome</keyword>
<protein>
    <submittedName>
        <fullName evidence="1">Uncharacterized protein</fullName>
    </submittedName>
</protein>
<dbReference type="Proteomes" id="UP000308836">
    <property type="component" value="Unassembled WGS sequence"/>
</dbReference>
<reference evidence="1" key="1">
    <citation type="submission" date="2019-04" db="EMBL/GenBank/DDBJ databases">
        <title>Microbes associate with the intestines of laboratory mice.</title>
        <authorList>
            <person name="Navarre W."/>
            <person name="Wong E."/>
            <person name="Huang K."/>
            <person name="Tropini C."/>
            <person name="Ng K."/>
            <person name="Yu B."/>
        </authorList>
    </citation>
    <scope>NUCLEOTIDE SEQUENCE</scope>
    <source>
        <strain evidence="1">NM09_H32</strain>
    </source>
</reference>
<evidence type="ECO:0000313" key="1">
    <source>
        <dbReference type="EMBL" id="TGY65002.1"/>
    </source>
</evidence>
<name>A0AC61R4U4_9FIRM</name>
<dbReference type="EMBL" id="SRYG01000025">
    <property type="protein sequence ID" value="TGY65002.1"/>
    <property type="molecule type" value="Genomic_DNA"/>
</dbReference>
<sequence length="97" mass="11118">MESWERRLIEEMHLLVDHLAAALEAKDSNQMQRALDDLVILGEVTTYLSQRAHEDEALALGPALQKTILDVVALWEKDRGMELKEWEQGASHEFPVH</sequence>
<proteinExistence type="predicted"/>
<accession>A0AC61R4U4</accession>
<organism evidence="1 2">
    <name type="scientific">Dubosiella muris</name>
    <dbReference type="NCBI Taxonomy" id="3038133"/>
    <lineage>
        <taxon>Bacteria</taxon>
        <taxon>Bacillati</taxon>
        <taxon>Bacillota</taxon>
        <taxon>Erysipelotrichia</taxon>
        <taxon>Erysipelotrichales</taxon>
        <taxon>Erysipelotrichaceae</taxon>
        <taxon>Dubosiella</taxon>
    </lineage>
</organism>
<gene>
    <name evidence="1" type="ORF">E5336_10630</name>
</gene>
<comment type="caution">
    <text evidence="1">The sequence shown here is derived from an EMBL/GenBank/DDBJ whole genome shotgun (WGS) entry which is preliminary data.</text>
</comment>